<dbReference type="InterPro" id="IPR052122">
    <property type="entry name" value="Intracell_Traff_Signaling_Reg"/>
</dbReference>
<dbReference type="CDD" id="cd06713">
    <property type="entry name" value="PDZ_tamalin_CYTIP-like"/>
    <property type="match status" value="1"/>
</dbReference>
<accession>A0AAV1H3Q8</accession>
<evidence type="ECO:0000259" key="4">
    <source>
        <dbReference type="PROSITE" id="PS50106"/>
    </source>
</evidence>
<keyword evidence="2" id="KW-0963">Cytoplasm</keyword>
<dbReference type="SMART" id="SM00228">
    <property type="entry name" value="PDZ"/>
    <property type="match status" value="1"/>
</dbReference>
<comment type="subcellular location">
    <subcellularLocation>
        <location evidence="1">Cytoplasm</location>
    </subcellularLocation>
</comment>
<dbReference type="PANTHER" id="PTHR15963">
    <property type="entry name" value="GENERAL RECEPTOR FOR PHOSPHOINOSITIDES 1-ASSOCIATED SCAFFOLD PROTEIN-RELATED"/>
    <property type="match status" value="1"/>
</dbReference>
<reference evidence="5" key="1">
    <citation type="submission" date="2023-08" db="EMBL/GenBank/DDBJ databases">
        <authorList>
            <person name="Alioto T."/>
            <person name="Alioto T."/>
            <person name="Gomez Garrido J."/>
        </authorList>
    </citation>
    <scope>NUCLEOTIDE SEQUENCE</scope>
</reference>
<proteinExistence type="predicted"/>
<dbReference type="PANTHER" id="PTHR15963:SF1">
    <property type="entry name" value="CYTOHESIN-INTERACTING PROTEIN"/>
    <property type="match status" value="1"/>
</dbReference>
<keyword evidence="6" id="KW-1185">Reference proteome</keyword>
<name>A0AAV1H3Q8_XYRNO</name>
<feature type="domain" description="PDZ" evidence="4">
    <location>
        <begin position="75"/>
        <end position="164"/>
    </location>
</feature>
<dbReference type="EMBL" id="OY660881">
    <property type="protein sequence ID" value="CAJ1079268.1"/>
    <property type="molecule type" value="Genomic_DNA"/>
</dbReference>
<dbReference type="GO" id="GO:0005737">
    <property type="term" value="C:cytoplasm"/>
    <property type="evidence" value="ECO:0007669"/>
    <property type="project" value="UniProtKB-SubCell"/>
</dbReference>
<evidence type="ECO:0000313" key="5">
    <source>
        <dbReference type="EMBL" id="CAJ1079268.1"/>
    </source>
</evidence>
<dbReference type="Gene3D" id="2.30.42.10">
    <property type="match status" value="1"/>
</dbReference>
<organism evidence="5 6">
    <name type="scientific">Xyrichtys novacula</name>
    <name type="common">Pearly razorfish</name>
    <name type="synonym">Hemipteronotus novacula</name>
    <dbReference type="NCBI Taxonomy" id="13765"/>
    <lineage>
        <taxon>Eukaryota</taxon>
        <taxon>Metazoa</taxon>
        <taxon>Chordata</taxon>
        <taxon>Craniata</taxon>
        <taxon>Vertebrata</taxon>
        <taxon>Euteleostomi</taxon>
        <taxon>Actinopterygii</taxon>
        <taxon>Neopterygii</taxon>
        <taxon>Teleostei</taxon>
        <taxon>Neoteleostei</taxon>
        <taxon>Acanthomorphata</taxon>
        <taxon>Eupercaria</taxon>
        <taxon>Labriformes</taxon>
        <taxon>Labridae</taxon>
        <taxon>Xyrichtys</taxon>
    </lineage>
</organism>
<dbReference type="AlphaFoldDB" id="A0AAV1H3Q8"/>
<evidence type="ECO:0000256" key="3">
    <source>
        <dbReference type="SAM" id="MobiDB-lite"/>
    </source>
</evidence>
<dbReference type="Proteomes" id="UP001178508">
    <property type="component" value="Chromosome 18"/>
</dbReference>
<sequence length="363" mass="40827">MQSTMNFNGFERQSSQDNYIVDNTPRKKCSLWYRRSLRGNNERPRQNTASLPRVRKHKQSFSTSLVDYSDPQRTSILLEKQDNETFGFEIQTYGLQLRDSSAVEMCTFVRKVQEDSAAESAGLTAGDIIININGASIEGLSHERILDLIRESTNKLKMETVSGTVLKQIELKKKLNVLKQSLQEKLVELQALTLQEKRLMRGDMNSSSLQLSMDHPAMQSSPTTRFSCRFSSSSSFRSVMTDDSEQTSVFGDLCSPSPSSAASISDDSCFFSRDFHTKDSSKRFSSGSSHDHYNQHQHLCRSSSSSLASSSSSLSSPVWEETRISSLFGTLPRKGRKASVRKHIFKLIPGLQRSVEEDETITQ</sequence>
<dbReference type="InterPro" id="IPR001478">
    <property type="entry name" value="PDZ"/>
</dbReference>
<evidence type="ECO:0000256" key="1">
    <source>
        <dbReference type="ARBA" id="ARBA00004496"/>
    </source>
</evidence>
<gene>
    <name evidence="5" type="ORF">XNOV1_A019278</name>
</gene>
<dbReference type="InterPro" id="IPR036034">
    <property type="entry name" value="PDZ_sf"/>
</dbReference>
<protein>
    <submittedName>
        <fullName evidence="5">Cytohesin-interacting protein</fullName>
    </submittedName>
</protein>
<dbReference type="Pfam" id="PF00595">
    <property type="entry name" value="PDZ"/>
    <property type="match status" value="1"/>
</dbReference>
<evidence type="ECO:0000313" key="6">
    <source>
        <dbReference type="Proteomes" id="UP001178508"/>
    </source>
</evidence>
<feature type="region of interest" description="Disordered" evidence="3">
    <location>
        <begin position="35"/>
        <end position="57"/>
    </location>
</feature>
<dbReference type="PROSITE" id="PS50106">
    <property type="entry name" value="PDZ"/>
    <property type="match status" value="1"/>
</dbReference>
<evidence type="ECO:0000256" key="2">
    <source>
        <dbReference type="ARBA" id="ARBA00022490"/>
    </source>
</evidence>
<dbReference type="SUPFAM" id="SSF50156">
    <property type="entry name" value="PDZ domain-like"/>
    <property type="match status" value="1"/>
</dbReference>